<name>A0ABP9EKW9_9ACTN</name>
<reference evidence="2" key="1">
    <citation type="journal article" date="2019" name="Int. J. Syst. Evol. Microbiol.">
        <title>The Global Catalogue of Microorganisms (GCM) 10K type strain sequencing project: providing services to taxonomists for standard genome sequencing and annotation.</title>
        <authorList>
            <consortium name="The Broad Institute Genomics Platform"/>
            <consortium name="The Broad Institute Genome Sequencing Center for Infectious Disease"/>
            <person name="Wu L."/>
            <person name="Ma J."/>
        </authorList>
    </citation>
    <scope>NUCLEOTIDE SEQUENCE [LARGE SCALE GENOMIC DNA]</scope>
    <source>
        <strain evidence="2">JCM 13006</strain>
    </source>
</reference>
<dbReference type="Proteomes" id="UP001501752">
    <property type="component" value="Unassembled WGS sequence"/>
</dbReference>
<proteinExistence type="predicted"/>
<keyword evidence="2" id="KW-1185">Reference proteome</keyword>
<sequence length="157" mass="17483">MILADDAHYLQLSPVRYQFPTPMGNEFDDNWLIVRGDVTTPGGSWGFADPAMLRFEAEGVPRWLRAVADGRVPVTAADDEDGRVEFLEPVLGFSLAARDERAAVVRVHFALAAAPPWAEEHEQTALPSAVVEIRCTDRMLRAAADEWARELARLPER</sequence>
<protein>
    <submittedName>
        <fullName evidence="1">Uncharacterized protein</fullName>
    </submittedName>
</protein>
<accession>A0ABP9EKW9</accession>
<dbReference type="RefSeq" id="WP_345701206.1">
    <property type="nucleotide sequence ID" value="NZ_BAABIS010000001.1"/>
</dbReference>
<dbReference type="Pfam" id="PF24716">
    <property type="entry name" value="WapI"/>
    <property type="match status" value="1"/>
</dbReference>
<evidence type="ECO:0000313" key="2">
    <source>
        <dbReference type="Proteomes" id="UP001501752"/>
    </source>
</evidence>
<organism evidence="1 2">
    <name type="scientific">Kitasatospora terrestris</name>
    <dbReference type="NCBI Taxonomy" id="258051"/>
    <lineage>
        <taxon>Bacteria</taxon>
        <taxon>Bacillati</taxon>
        <taxon>Actinomycetota</taxon>
        <taxon>Actinomycetes</taxon>
        <taxon>Kitasatosporales</taxon>
        <taxon>Streptomycetaceae</taxon>
        <taxon>Kitasatospora</taxon>
    </lineage>
</organism>
<dbReference type="InterPro" id="IPR056510">
    <property type="entry name" value="WapI"/>
</dbReference>
<comment type="caution">
    <text evidence="1">The sequence shown here is derived from an EMBL/GenBank/DDBJ whole genome shotgun (WGS) entry which is preliminary data.</text>
</comment>
<gene>
    <name evidence="1" type="ORF">GCM10023235_72980</name>
</gene>
<dbReference type="EMBL" id="BAABIS010000001">
    <property type="protein sequence ID" value="GAA4881905.1"/>
    <property type="molecule type" value="Genomic_DNA"/>
</dbReference>
<evidence type="ECO:0000313" key="1">
    <source>
        <dbReference type="EMBL" id="GAA4881905.1"/>
    </source>
</evidence>